<dbReference type="InterPro" id="IPR034003">
    <property type="entry name" value="ABCG_PDR_2"/>
</dbReference>
<dbReference type="GO" id="GO:0005524">
    <property type="term" value="F:ATP binding"/>
    <property type="evidence" value="ECO:0007669"/>
    <property type="project" value="UniProtKB-KW"/>
</dbReference>
<sequence>MWGSTLTRSQTDDSRRNPWHNEAEGRQERIEEAPSLDSESSDSGDNDDRDYVGGTWGERDAGHPNTRVALEEFEALRRALSSISRTRSHTQSERPGTGLSRTISRKSTHRNAHHRQSTVHTDGNADDEPGDIGAAATEKGDEFQLSQFMKEGHFEKRKDGQSAKKVGVVWKNLTVKGLGSTATFARTLPDAILGTFGPDLYKIISGFIPALKLGRHSQTRTLLNDFSGVVKDGEMMLVLGRPGSGCSTFLKAIANNRESYASVEGQVSYGGIPADKQKKRFRGEVNYNPEDDTHFANLNVWQTLNFALMNKTKKNEKHEIPIVLDALLKMFGIEHTKYTPVGDEMVRGVSGGERKRVSIAETLATKSTVVCWDNSTRGLDASTALDYARSLRIMTDISNRTTFVTLYQAGEGIYELMDKVMVIDQGHCIFEGPTDKAKQYFIDLGFYCPGRQTTADFLTAVTDPTERQYREGYEHSAPKTPEELEKAFRSSESYKSVLREIEQYEADLKRSDYEYAKDFEGAVRESKSKTVSKKSPYTVSFIRQVWSCTKREFWLTWGDKTTLGTKFFIIISNGLIVGSLFYGESLDTSGAFSRGGAAFFSILFLGWLQLSELMKAVSGRAVVKRHEDYAFYRPSAVVVARVVQDFPLLLAQVIPFCLIMYFMTELDVDVSKFWVYMLFVYTTTFCITSLYRMFAALSPSINDAVRFSGLALNLLILYTGYVIPKPQLLSEYIWFGWLYYVNPVSYAFEGVVSNEFADRTMKCSPSQLVPQGPGVDPAFQGCALTGAQPNSRNVPGAAYLSTTFEYTRSNLWRNWAVIIAFAVLYILVTMFATETFSFASGGGGALVFKKSKRAKETIKQEPADEEKVVPGESASTSTSGTAGNGEEALEQISSTESVFTWENVEYTVPYQGGERKLLNKVNGYAKPGVMVALVGASGAGKSTLLNTLSQRQTMGVVSGDMLVDGKALGRDFQRGTGFCEQMDLHDGTATIREALEFSAILRQDNSVPHQEKIDYVDKIVDLLELQDIQDALISSLGVEQKKRLTIGVELAAKPSLLLFLDEPTSGLDSNSAYSIVRFLKKLASAGQAIVCTIHQPSSVLIQQFDMILALNPGGNAFYFGPVGENGTEVIKYFADRGVQCPPNKNVAEFILETAAKPAKRKDGSRIDWNVEWIKSPNSAEVLKEIQRIKADRSQKFSQTNHEATEFAAPVWLQTTMLTKRVFTQYWRDPSYLYGKLFVAIIIGIFNGFTFYMLGNSIGDMQNRMFTAFLILLIPPTIVNAVVPKFFQNMALWQARELPSRIYGWFAFTTAQVVAEIPIAIISSVLYWVLWYFSAGLPTDSSTAGYVFLMTMLFYLFISSWGQWICAFAPSFTVISNVLPFFFVMFSLFNGVVRPYSAMPIFWRYWMYYVNPSTYWIGGVLAATLTGQPIQCQDTETAIFNVPSGQTCASYAGSFLSRSPGYLLNPDASVDCMYCPYASGDEYLTTLNIHASEKWRDFGIFLAFCISNWALVYFFIWSVRIKGWSFGFGAVARWVGKGVSATKGKKGKKEVNDGEA</sequence>
<keyword evidence="4" id="KW-1003">Cell membrane</keyword>
<dbReference type="FunFam" id="3.40.50.300:FF:001650">
    <property type="entry name" value="ABC drug exporter AtrF"/>
    <property type="match status" value="1"/>
</dbReference>
<evidence type="ECO:0000256" key="6">
    <source>
        <dbReference type="ARBA" id="ARBA00022737"/>
    </source>
</evidence>
<feature type="domain" description="ABC transporter" evidence="16">
    <location>
        <begin position="208"/>
        <end position="450"/>
    </location>
</feature>
<dbReference type="InterPro" id="IPR010929">
    <property type="entry name" value="PDR_CDR_ABC"/>
</dbReference>
<keyword evidence="10 15" id="KW-0472">Membrane</keyword>
<feature type="transmembrane region" description="Helical" evidence="15">
    <location>
        <begin position="704"/>
        <end position="723"/>
    </location>
</feature>
<keyword evidence="5 15" id="KW-0812">Transmembrane</keyword>
<feature type="compositionally biased region" description="Low complexity" evidence="14">
    <location>
        <begin position="871"/>
        <end position="886"/>
    </location>
</feature>
<name>A0A6G1J2Q3_9PLEO</name>
<evidence type="ECO:0000256" key="5">
    <source>
        <dbReference type="ARBA" id="ARBA00022692"/>
    </source>
</evidence>
<keyword evidence="9 15" id="KW-1133">Transmembrane helix</keyword>
<dbReference type="InterPro" id="IPR013525">
    <property type="entry name" value="ABC2_TM"/>
</dbReference>
<evidence type="ECO:0000256" key="10">
    <source>
        <dbReference type="ARBA" id="ARBA00023136"/>
    </source>
</evidence>
<dbReference type="SMART" id="SM00382">
    <property type="entry name" value="AAA"/>
    <property type="match status" value="2"/>
</dbReference>
<comment type="subcellular location">
    <subcellularLocation>
        <location evidence="1">Cell membrane</location>
        <topology evidence="1">Multi-pass membrane protein</topology>
    </subcellularLocation>
</comment>
<dbReference type="GO" id="GO:0140359">
    <property type="term" value="F:ABC-type transporter activity"/>
    <property type="evidence" value="ECO:0007669"/>
    <property type="project" value="InterPro"/>
</dbReference>
<feature type="compositionally biased region" description="Acidic residues" evidence="14">
    <location>
        <begin position="39"/>
        <end position="48"/>
    </location>
</feature>
<feature type="region of interest" description="Disordered" evidence="14">
    <location>
        <begin position="1"/>
        <end position="65"/>
    </location>
</feature>
<dbReference type="InterPro" id="IPR003439">
    <property type="entry name" value="ABC_transporter-like_ATP-bd"/>
</dbReference>
<evidence type="ECO:0000256" key="15">
    <source>
        <dbReference type="SAM" id="Phobius"/>
    </source>
</evidence>
<keyword evidence="8" id="KW-0067">ATP-binding</keyword>
<dbReference type="CDD" id="cd03233">
    <property type="entry name" value="ABCG_PDR_domain1"/>
    <property type="match status" value="1"/>
</dbReference>
<comment type="catalytic activity">
    <reaction evidence="12">
        <text>voriconazole(in) + ATP + H2O = voriconazole(out) + ADP + phosphate + H(+)</text>
        <dbReference type="Rhea" id="RHEA:61912"/>
        <dbReference type="ChEBI" id="CHEBI:10023"/>
        <dbReference type="ChEBI" id="CHEBI:15377"/>
        <dbReference type="ChEBI" id="CHEBI:15378"/>
        <dbReference type="ChEBI" id="CHEBI:30616"/>
        <dbReference type="ChEBI" id="CHEBI:43474"/>
        <dbReference type="ChEBI" id="CHEBI:456216"/>
    </reaction>
    <physiologicalReaction direction="left-to-right" evidence="12">
        <dbReference type="Rhea" id="RHEA:61913"/>
    </physiologicalReaction>
</comment>
<dbReference type="InterPro" id="IPR034001">
    <property type="entry name" value="ABCG_PDR_1"/>
</dbReference>
<feature type="compositionally biased region" description="Basic residues" evidence="14">
    <location>
        <begin position="103"/>
        <end position="117"/>
    </location>
</feature>
<accession>A0A6G1J2Q3</accession>
<dbReference type="Pfam" id="PF06422">
    <property type="entry name" value="PDR_CDR"/>
    <property type="match status" value="1"/>
</dbReference>
<dbReference type="OrthoDB" id="245989at2759"/>
<dbReference type="CDD" id="cd03232">
    <property type="entry name" value="ABCG_PDR_domain2"/>
    <property type="match status" value="1"/>
</dbReference>
<dbReference type="Pfam" id="PF00005">
    <property type="entry name" value="ABC_tran"/>
    <property type="match status" value="2"/>
</dbReference>
<keyword evidence="3" id="KW-0813">Transport</keyword>
<feature type="compositionally biased region" description="Basic and acidic residues" evidence="14">
    <location>
        <begin position="857"/>
        <end position="869"/>
    </location>
</feature>
<dbReference type="InterPro" id="IPR029481">
    <property type="entry name" value="ABC_trans_N"/>
</dbReference>
<dbReference type="SUPFAM" id="SSF52540">
    <property type="entry name" value="P-loop containing nucleoside triphosphate hydrolases"/>
    <property type="match status" value="2"/>
</dbReference>
<feature type="transmembrane region" description="Helical" evidence="15">
    <location>
        <begin position="1265"/>
        <end position="1282"/>
    </location>
</feature>
<evidence type="ECO:0000256" key="12">
    <source>
        <dbReference type="ARBA" id="ARBA00047823"/>
    </source>
</evidence>
<keyword evidence="11" id="KW-0325">Glycoprotein</keyword>
<dbReference type="InterPro" id="IPR003593">
    <property type="entry name" value="AAA+_ATPase"/>
</dbReference>
<feature type="transmembrane region" description="Helical" evidence="15">
    <location>
        <begin position="595"/>
        <end position="617"/>
    </location>
</feature>
<comment type="similarity">
    <text evidence="2">Belongs to the ABC transporter superfamily. ABCG family. PDR (TC 3.A.1.205) subfamily.</text>
</comment>
<dbReference type="Proteomes" id="UP000799291">
    <property type="component" value="Unassembled WGS sequence"/>
</dbReference>
<dbReference type="PROSITE" id="PS00211">
    <property type="entry name" value="ABC_TRANSPORTER_1"/>
    <property type="match status" value="1"/>
</dbReference>
<protein>
    <recommendedName>
        <fullName evidence="13">ABC multidrug transporter atrF</fullName>
    </recommendedName>
</protein>
<gene>
    <name evidence="17" type="ORF">K458DRAFT_337930</name>
</gene>
<dbReference type="PROSITE" id="PS50893">
    <property type="entry name" value="ABC_TRANSPORTER_2"/>
    <property type="match status" value="2"/>
</dbReference>
<feature type="transmembrane region" description="Helical" evidence="15">
    <location>
        <begin position="1497"/>
        <end position="1518"/>
    </location>
</feature>
<dbReference type="InterPro" id="IPR017871">
    <property type="entry name" value="ABC_transporter-like_CS"/>
</dbReference>
<evidence type="ECO:0000256" key="1">
    <source>
        <dbReference type="ARBA" id="ARBA00004651"/>
    </source>
</evidence>
<dbReference type="InterPro" id="IPR027417">
    <property type="entry name" value="P-loop_NTPase"/>
</dbReference>
<keyword evidence="7" id="KW-0547">Nucleotide-binding</keyword>
<feature type="region of interest" description="Disordered" evidence="14">
    <location>
        <begin position="82"/>
        <end position="134"/>
    </location>
</feature>
<evidence type="ECO:0000259" key="16">
    <source>
        <dbReference type="PROSITE" id="PS50893"/>
    </source>
</evidence>
<evidence type="ECO:0000256" key="3">
    <source>
        <dbReference type="ARBA" id="ARBA00022448"/>
    </source>
</evidence>
<evidence type="ECO:0000313" key="18">
    <source>
        <dbReference type="Proteomes" id="UP000799291"/>
    </source>
</evidence>
<feature type="transmembrane region" description="Helical" evidence="15">
    <location>
        <begin position="563"/>
        <end position="583"/>
    </location>
</feature>
<dbReference type="Pfam" id="PF01061">
    <property type="entry name" value="ABC2_membrane"/>
    <property type="match status" value="2"/>
</dbReference>
<feature type="transmembrane region" description="Helical" evidence="15">
    <location>
        <begin position="1373"/>
        <end position="1392"/>
    </location>
</feature>
<dbReference type="GO" id="GO:0016887">
    <property type="term" value="F:ATP hydrolysis activity"/>
    <property type="evidence" value="ECO:0007669"/>
    <property type="project" value="InterPro"/>
</dbReference>
<dbReference type="PANTHER" id="PTHR19241">
    <property type="entry name" value="ATP-BINDING CASSETTE TRANSPORTER"/>
    <property type="match status" value="1"/>
</dbReference>
<feature type="transmembrane region" description="Helical" evidence="15">
    <location>
        <begin position="1302"/>
        <end position="1330"/>
    </location>
</feature>
<evidence type="ECO:0000256" key="2">
    <source>
        <dbReference type="ARBA" id="ARBA00006012"/>
    </source>
</evidence>
<evidence type="ECO:0000256" key="4">
    <source>
        <dbReference type="ARBA" id="ARBA00022475"/>
    </source>
</evidence>
<dbReference type="Pfam" id="PF14510">
    <property type="entry name" value="ABC_trans_N"/>
    <property type="match status" value="1"/>
</dbReference>
<evidence type="ECO:0000256" key="11">
    <source>
        <dbReference type="ARBA" id="ARBA00023180"/>
    </source>
</evidence>
<feature type="transmembrane region" description="Helical" evidence="15">
    <location>
        <begin position="673"/>
        <end position="692"/>
    </location>
</feature>
<evidence type="ECO:0000256" key="8">
    <source>
        <dbReference type="ARBA" id="ARBA00022840"/>
    </source>
</evidence>
<evidence type="ECO:0000313" key="17">
    <source>
        <dbReference type="EMBL" id="KAF2684807.1"/>
    </source>
</evidence>
<dbReference type="EMBL" id="MU005580">
    <property type="protein sequence ID" value="KAF2684807.1"/>
    <property type="molecule type" value="Genomic_DNA"/>
</dbReference>
<evidence type="ECO:0000256" key="13">
    <source>
        <dbReference type="ARBA" id="ARBA00069001"/>
    </source>
</evidence>
<feature type="transmembrane region" description="Helical" evidence="15">
    <location>
        <begin position="815"/>
        <end position="848"/>
    </location>
</feature>
<organism evidence="17 18">
    <name type="scientific">Lentithecium fluviatile CBS 122367</name>
    <dbReference type="NCBI Taxonomy" id="1168545"/>
    <lineage>
        <taxon>Eukaryota</taxon>
        <taxon>Fungi</taxon>
        <taxon>Dikarya</taxon>
        <taxon>Ascomycota</taxon>
        <taxon>Pezizomycotina</taxon>
        <taxon>Dothideomycetes</taxon>
        <taxon>Pleosporomycetidae</taxon>
        <taxon>Pleosporales</taxon>
        <taxon>Massarineae</taxon>
        <taxon>Lentitheciaceae</taxon>
        <taxon>Lentithecium</taxon>
    </lineage>
</organism>
<proteinExistence type="inferred from homology"/>
<reference evidence="17" key="1">
    <citation type="journal article" date="2020" name="Stud. Mycol.">
        <title>101 Dothideomycetes genomes: a test case for predicting lifestyles and emergence of pathogens.</title>
        <authorList>
            <person name="Haridas S."/>
            <person name="Albert R."/>
            <person name="Binder M."/>
            <person name="Bloem J."/>
            <person name="Labutti K."/>
            <person name="Salamov A."/>
            <person name="Andreopoulos B."/>
            <person name="Baker S."/>
            <person name="Barry K."/>
            <person name="Bills G."/>
            <person name="Bluhm B."/>
            <person name="Cannon C."/>
            <person name="Castanera R."/>
            <person name="Culley D."/>
            <person name="Daum C."/>
            <person name="Ezra D."/>
            <person name="Gonzalez J."/>
            <person name="Henrissat B."/>
            <person name="Kuo A."/>
            <person name="Liang C."/>
            <person name="Lipzen A."/>
            <person name="Lutzoni F."/>
            <person name="Magnuson J."/>
            <person name="Mondo S."/>
            <person name="Nolan M."/>
            <person name="Ohm R."/>
            <person name="Pangilinan J."/>
            <person name="Park H.-J."/>
            <person name="Ramirez L."/>
            <person name="Alfaro M."/>
            <person name="Sun H."/>
            <person name="Tritt A."/>
            <person name="Yoshinaga Y."/>
            <person name="Zwiers L.-H."/>
            <person name="Turgeon B."/>
            <person name="Goodwin S."/>
            <person name="Spatafora J."/>
            <person name="Crous P."/>
            <person name="Grigoriev I."/>
        </authorList>
    </citation>
    <scope>NUCLEOTIDE SEQUENCE</scope>
    <source>
        <strain evidence="17">CBS 122367</strain>
    </source>
</reference>
<dbReference type="Gene3D" id="3.40.50.300">
    <property type="entry name" value="P-loop containing nucleotide triphosphate hydrolases"/>
    <property type="match status" value="2"/>
</dbReference>
<dbReference type="Pfam" id="PF19055">
    <property type="entry name" value="ABC2_membrane_7"/>
    <property type="match status" value="1"/>
</dbReference>
<feature type="transmembrane region" description="Helical" evidence="15">
    <location>
        <begin position="1342"/>
        <end position="1361"/>
    </location>
</feature>
<evidence type="ECO:0000256" key="9">
    <source>
        <dbReference type="ARBA" id="ARBA00022989"/>
    </source>
</evidence>
<keyword evidence="18" id="KW-1185">Reference proteome</keyword>
<evidence type="ECO:0000256" key="14">
    <source>
        <dbReference type="SAM" id="MobiDB-lite"/>
    </source>
</evidence>
<dbReference type="FunFam" id="3.40.50.300:FF:000054">
    <property type="entry name" value="ABC multidrug transporter atrF"/>
    <property type="match status" value="1"/>
</dbReference>
<keyword evidence="6" id="KW-0677">Repeat</keyword>
<dbReference type="InterPro" id="IPR043926">
    <property type="entry name" value="ABCG_dom"/>
</dbReference>
<dbReference type="GO" id="GO:0005886">
    <property type="term" value="C:plasma membrane"/>
    <property type="evidence" value="ECO:0007669"/>
    <property type="project" value="UniProtKB-SubCell"/>
</dbReference>
<feature type="region of interest" description="Disordered" evidence="14">
    <location>
        <begin position="857"/>
        <end position="887"/>
    </location>
</feature>
<evidence type="ECO:0000256" key="7">
    <source>
        <dbReference type="ARBA" id="ARBA00022741"/>
    </source>
</evidence>
<feature type="transmembrane region" description="Helical" evidence="15">
    <location>
        <begin position="1404"/>
        <end position="1424"/>
    </location>
</feature>
<feature type="domain" description="ABC transporter" evidence="16">
    <location>
        <begin position="899"/>
        <end position="1137"/>
    </location>
</feature>
<feature type="transmembrane region" description="Helical" evidence="15">
    <location>
        <begin position="1232"/>
        <end position="1253"/>
    </location>
</feature>
<feature type="compositionally biased region" description="Basic and acidic residues" evidence="14">
    <location>
        <begin position="10"/>
        <end position="32"/>
    </location>
</feature>